<protein>
    <submittedName>
        <fullName evidence="3">Unannotated protein</fullName>
    </submittedName>
</protein>
<dbReference type="InterPro" id="IPR034804">
    <property type="entry name" value="SQR/QFR_C/D"/>
</dbReference>
<dbReference type="NCBIfam" id="TIGR02046">
    <property type="entry name" value="sdhC_b558_fam"/>
    <property type="match status" value="1"/>
</dbReference>
<dbReference type="EMBL" id="CAEZWE010000110">
    <property type="protein sequence ID" value="CAB4666506.1"/>
    <property type="molecule type" value="Genomic_DNA"/>
</dbReference>
<gene>
    <name evidence="2" type="ORF">UFOPK1572_00576</name>
    <name evidence="3" type="ORF">UFOPK2169_01732</name>
</gene>
<keyword evidence="1" id="KW-1133">Transmembrane helix</keyword>
<keyword evidence="1" id="KW-0812">Transmembrane</keyword>
<proteinExistence type="predicted"/>
<feature type="transmembrane region" description="Helical" evidence="1">
    <location>
        <begin position="195"/>
        <end position="217"/>
    </location>
</feature>
<dbReference type="CDD" id="cd03498">
    <property type="entry name" value="SQR_TypeB_2_TM"/>
    <property type="match status" value="1"/>
</dbReference>
<feature type="transmembrane region" description="Helical" evidence="1">
    <location>
        <begin position="140"/>
        <end position="161"/>
    </location>
</feature>
<dbReference type="AlphaFoldDB" id="A0A6J6LXI1"/>
<dbReference type="GO" id="GO:0016020">
    <property type="term" value="C:membrane"/>
    <property type="evidence" value="ECO:0007669"/>
    <property type="project" value="InterPro"/>
</dbReference>
<organism evidence="3">
    <name type="scientific">freshwater metagenome</name>
    <dbReference type="NCBI Taxonomy" id="449393"/>
    <lineage>
        <taxon>unclassified sequences</taxon>
        <taxon>metagenomes</taxon>
        <taxon>ecological metagenomes</taxon>
    </lineage>
</organism>
<evidence type="ECO:0000313" key="3">
    <source>
        <dbReference type="EMBL" id="CAB4666506.1"/>
    </source>
</evidence>
<evidence type="ECO:0000313" key="2">
    <source>
        <dbReference type="EMBL" id="CAB4557284.1"/>
    </source>
</evidence>
<dbReference type="SUPFAM" id="SSF81343">
    <property type="entry name" value="Fumarate reductase respiratory complex transmembrane subunits"/>
    <property type="match status" value="1"/>
</dbReference>
<dbReference type="EMBL" id="CAEZTC010000053">
    <property type="protein sequence ID" value="CAB4557284.1"/>
    <property type="molecule type" value="Genomic_DNA"/>
</dbReference>
<feature type="transmembrane region" description="Helical" evidence="1">
    <location>
        <begin position="38"/>
        <end position="56"/>
    </location>
</feature>
<reference evidence="3" key="1">
    <citation type="submission" date="2020-05" db="EMBL/GenBank/DDBJ databases">
        <authorList>
            <person name="Chiriac C."/>
            <person name="Salcher M."/>
            <person name="Ghai R."/>
            <person name="Kavagutti S V."/>
        </authorList>
    </citation>
    <scope>NUCLEOTIDE SEQUENCE</scope>
</reference>
<accession>A0A6J6LXI1</accession>
<dbReference type="Gene3D" id="1.20.1300.10">
    <property type="entry name" value="Fumarate reductase/succinate dehydrogenase, transmembrane subunit"/>
    <property type="match status" value="1"/>
</dbReference>
<feature type="transmembrane region" description="Helical" evidence="1">
    <location>
        <begin position="87"/>
        <end position="108"/>
    </location>
</feature>
<feature type="transmembrane region" description="Helical" evidence="1">
    <location>
        <begin position="238"/>
        <end position="258"/>
    </location>
</feature>
<name>A0A6J6LXI1_9ZZZZ</name>
<dbReference type="InterPro" id="IPR011138">
    <property type="entry name" value="Cytochrome_b-558"/>
</dbReference>
<evidence type="ECO:0000256" key="1">
    <source>
        <dbReference type="SAM" id="Phobius"/>
    </source>
</evidence>
<keyword evidence="1" id="KW-0472">Membrane</keyword>
<sequence>MAQVVASHRGPVTGTANKAKKRRPFLLDLYSTAVGKKYAMGISGIAMMGFVLFHMIGNLKMYAGAADLDHYAHFLQTLLYPLAPKGVVLWILRGGLVAMLFLHLHAAWSLTMLNRKARPVKYQSARDYQIANFASRTMRLSGLVILAFLVWHLLDLTFGVVNSEVGNKVLYPGDTEEVKAVYVSVIASFERVPVALFYIVANILLGIHLFHGAWSIFQSFGWNNPRFNKWRRAFATGFAAVVVVGNVSFPIAVMAGVIS</sequence>